<dbReference type="InterPro" id="IPR004176">
    <property type="entry name" value="Clp_R_N"/>
</dbReference>
<sequence>MAQPQPQAQVDIGWKVIGILGAAWGATDTNAIGSEHLLAAITDTKGPAREALAAEGVTRTGVLAILRDRQGRPDAVPWAGDDDVAHSVSSRSVLGDDGDERRLLTGNARWAFEAALHLAETEARGEKTGIARLRPEHLLRGLLQEEETRCAELLAICGTTAAAVLARLDGEEPSAGGDGAGSPGTGVPESLLDPLLHRTRDLLLGNRHYPMAFWKRWLVSGVNWATRPGFWVFWETHEQARGLGHRRLGTEHILLAVLATHEVAMAHPHLAREGLSGTGARFRGGERLAAMGLDYAGVRRALASAPDLGADPTPVEQILTAARADDGTGPLVETLLQDGTRAGRLIRHIRGADPRQPTTAE</sequence>
<evidence type="ECO:0000313" key="2">
    <source>
        <dbReference type="EMBL" id="QKM69110.1"/>
    </source>
</evidence>
<dbReference type="AlphaFoldDB" id="I2N0S3"/>
<gene>
    <name evidence="2" type="ORF">STSU_020045</name>
</gene>
<dbReference type="InterPro" id="IPR036628">
    <property type="entry name" value="Clp_N_dom_sf"/>
</dbReference>
<dbReference type="Pfam" id="PF02861">
    <property type="entry name" value="Clp_N"/>
    <property type="match status" value="1"/>
</dbReference>
<organism evidence="2 3">
    <name type="scientific">Streptomyces tsukubensis (strain DSM 42081 / NBRC 108919 / NRRL 18488 / 9993)</name>
    <dbReference type="NCBI Taxonomy" id="1114943"/>
    <lineage>
        <taxon>Bacteria</taxon>
        <taxon>Bacillati</taxon>
        <taxon>Actinomycetota</taxon>
        <taxon>Actinomycetes</taxon>
        <taxon>Kitasatosporales</taxon>
        <taxon>Streptomycetaceae</taxon>
        <taxon>Streptomyces</taxon>
    </lineage>
</organism>
<dbReference type="RefSeq" id="WP_006348506.1">
    <property type="nucleotide sequence ID" value="NZ_CP029159.1"/>
</dbReference>
<proteinExistence type="predicted"/>
<keyword evidence="3" id="KW-1185">Reference proteome</keyword>
<protein>
    <recommendedName>
        <fullName evidence="1">Clp R domain-containing protein</fullName>
    </recommendedName>
</protein>
<evidence type="ECO:0000313" key="3">
    <source>
        <dbReference type="Proteomes" id="UP000005940"/>
    </source>
</evidence>
<reference evidence="2 3" key="1">
    <citation type="journal article" date="2012" name="J. Bacteriol.">
        <title>Draft genome of Streptomyces tsukubaensis NRRL 18488, the producer of the clinically important immunosuppressant tacrolimus (FK506).</title>
        <authorList>
            <person name="Barreiro C."/>
            <person name="Prieto C."/>
            <person name="Sola-Landa A."/>
            <person name="Solera E."/>
            <person name="Martinez-Castro M."/>
            <person name="Perez-Redondo R."/>
            <person name="Garcia-Estrada C."/>
            <person name="Aparicio J.F."/>
            <person name="Fernandez-Martinez L.T."/>
            <person name="Santos-Aberturas J."/>
            <person name="Salehi-Najafabadi Z."/>
            <person name="Rodriguez-Garcia A."/>
            <person name="Tauch A."/>
            <person name="Martin J.F."/>
        </authorList>
    </citation>
    <scope>NUCLEOTIDE SEQUENCE [LARGE SCALE GENOMIC DNA]</scope>
    <source>
        <strain evidence="3">DSM 42081 / NBRC 108919 / NRRL 18488 / 9993</strain>
    </source>
</reference>
<name>I2N0S3_STRT9</name>
<dbReference type="EMBL" id="CP029159">
    <property type="protein sequence ID" value="QKM69110.1"/>
    <property type="molecule type" value="Genomic_DNA"/>
</dbReference>
<feature type="domain" description="Clp R" evidence="1">
    <location>
        <begin position="113"/>
        <end position="171"/>
    </location>
</feature>
<dbReference type="Gene3D" id="1.10.1780.10">
    <property type="entry name" value="Clp, N-terminal domain"/>
    <property type="match status" value="2"/>
</dbReference>
<accession>I2N0S3</accession>
<dbReference type="Proteomes" id="UP000005940">
    <property type="component" value="Chromosome"/>
</dbReference>
<evidence type="ECO:0000259" key="1">
    <source>
        <dbReference type="Pfam" id="PF02861"/>
    </source>
</evidence>